<feature type="transmembrane region" description="Helical" evidence="8">
    <location>
        <begin position="359"/>
        <end position="378"/>
    </location>
</feature>
<reference evidence="10 11" key="1">
    <citation type="submission" date="2019-02" db="EMBL/GenBank/DDBJ databases">
        <title>Arcanobacterium bovis sp. nov., isolated from the milk of a cow with mastitis.</title>
        <authorList>
            <person name="Sammra O."/>
            <person name="Foster G."/>
            <person name="Hassan A."/>
            <person name="Alssahen M."/>
            <person name="Laemmler C."/>
            <person name="Borowiak M."/>
            <person name="Malorny B."/>
            <person name="Abdulmawjood A."/>
        </authorList>
    </citation>
    <scope>NUCLEOTIDE SEQUENCE [LARGE SCALE GENOMIC DNA]</scope>
    <source>
        <strain evidence="10 11">C605018/01/1</strain>
    </source>
</reference>
<evidence type="ECO:0000256" key="7">
    <source>
        <dbReference type="ARBA" id="ARBA00023136"/>
    </source>
</evidence>
<dbReference type="InterPro" id="IPR020846">
    <property type="entry name" value="MFS_dom"/>
</dbReference>
<dbReference type="PROSITE" id="PS50850">
    <property type="entry name" value="MFS"/>
    <property type="match status" value="1"/>
</dbReference>
<dbReference type="OrthoDB" id="7375466at2"/>
<protein>
    <submittedName>
        <fullName evidence="10">DHA2 family efflux MFS transporter permease subunit</fullName>
    </submittedName>
</protein>
<dbReference type="PRINTS" id="PR01036">
    <property type="entry name" value="TCRTETB"/>
</dbReference>
<feature type="domain" description="Major facilitator superfamily (MFS) profile" evidence="9">
    <location>
        <begin position="20"/>
        <end position="490"/>
    </location>
</feature>
<proteinExistence type="inferred from homology"/>
<keyword evidence="6 8" id="KW-1133">Transmembrane helix</keyword>
<dbReference type="CDD" id="cd17321">
    <property type="entry name" value="MFS_MMR_MDR_like"/>
    <property type="match status" value="1"/>
</dbReference>
<evidence type="ECO:0000259" key="9">
    <source>
        <dbReference type="PROSITE" id="PS50850"/>
    </source>
</evidence>
<evidence type="ECO:0000256" key="8">
    <source>
        <dbReference type="SAM" id="Phobius"/>
    </source>
</evidence>
<name>A0A4Q9V0L0_9ACTO</name>
<feature type="transmembrane region" description="Helical" evidence="8">
    <location>
        <begin position="298"/>
        <end position="324"/>
    </location>
</feature>
<dbReference type="SUPFAM" id="SSF103473">
    <property type="entry name" value="MFS general substrate transporter"/>
    <property type="match status" value="1"/>
</dbReference>
<evidence type="ECO:0000313" key="10">
    <source>
        <dbReference type="EMBL" id="TBW21015.1"/>
    </source>
</evidence>
<feature type="transmembrane region" description="Helical" evidence="8">
    <location>
        <begin position="384"/>
        <end position="410"/>
    </location>
</feature>
<evidence type="ECO:0000256" key="3">
    <source>
        <dbReference type="ARBA" id="ARBA00022448"/>
    </source>
</evidence>
<evidence type="ECO:0000313" key="11">
    <source>
        <dbReference type="Proteomes" id="UP000293036"/>
    </source>
</evidence>
<organism evidence="10 11">
    <name type="scientific">Arcanobacterium bovis</name>
    <dbReference type="NCBI Taxonomy" id="2529275"/>
    <lineage>
        <taxon>Bacteria</taxon>
        <taxon>Bacillati</taxon>
        <taxon>Actinomycetota</taxon>
        <taxon>Actinomycetes</taxon>
        <taxon>Actinomycetales</taxon>
        <taxon>Actinomycetaceae</taxon>
        <taxon>Arcanobacterium</taxon>
    </lineage>
</organism>
<dbReference type="InterPro" id="IPR011701">
    <property type="entry name" value="MFS"/>
</dbReference>
<feature type="transmembrane region" description="Helical" evidence="8">
    <location>
        <begin position="111"/>
        <end position="132"/>
    </location>
</feature>
<comment type="subcellular location">
    <subcellularLocation>
        <location evidence="1">Cell membrane</location>
        <topology evidence="1">Multi-pass membrane protein</topology>
    </subcellularLocation>
</comment>
<dbReference type="Proteomes" id="UP000293036">
    <property type="component" value="Unassembled WGS sequence"/>
</dbReference>
<dbReference type="Gene3D" id="1.20.1250.20">
    <property type="entry name" value="MFS general substrate transporter like domains"/>
    <property type="match status" value="1"/>
</dbReference>
<dbReference type="GO" id="GO:0005886">
    <property type="term" value="C:plasma membrane"/>
    <property type="evidence" value="ECO:0007669"/>
    <property type="project" value="UniProtKB-SubCell"/>
</dbReference>
<keyword evidence="11" id="KW-1185">Reference proteome</keyword>
<comment type="similarity">
    <text evidence="2">Belongs to the major facilitator superfamily. EmrB family.</text>
</comment>
<dbReference type="PANTHER" id="PTHR42718">
    <property type="entry name" value="MAJOR FACILITATOR SUPERFAMILY MULTIDRUG TRANSPORTER MFSC"/>
    <property type="match status" value="1"/>
</dbReference>
<evidence type="ECO:0000256" key="1">
    <source>
        <dbReference type="ARBA" id="ARBA00004651"/>
    </source>
</evidence>
<feature type="transmembrane region" description="Helical" evidence="8">
    <location>
        <begin position="172"/>
        <end position="193"/>
    </location>
</feature>
<dbReference type="AlphaFoldDB" id="A0A4Q9V0L0"/>
<feature type="transmembrane region" description="Helical" evidence="8">
    <location>
        <begin position="245"/>
        <end position="270"/>
    </location>
</feature>
<feature type="transmembrane region" description="Helical" evidence="8">
    <location>
        <begin position="205"/>
        <end position="225"/>
    </location>
</feature>
<evidence type="ECO:0000256" key="4">
    <source>
        <dbReference type="ARBA" id="ARBA00022475"/>
    </source>
</evidence>
<comment type="caution">
    <text evidence="10">The sequence shown here is derived from an EMBL/GenBank/DDBJ whole genome shotgun (WGS) entry which is preliminary data.</text>
</comment>
<feature type="transmembrane region" description="Helical" evidence="8">
    <location>
        <begin position="86"/>
        <end position="105"/>
    </location>
</feature>
<dbReference type="Pfam" id="PF07690">
    <property type="entry name" value="MFS_1"/>
    <property type="match status" value="2"/>
</dbReference>
<feature type="transmembrane region" description="Helical" evidence="8">
    <location>
        <begin position="21"/>
        <end position="46"/>
    </location>
</feature>
<gene>
    <name evidence="10" type="ORF">EZJ44_06795</name>
</gene>
<feature type="transmembrane region" description="Helical" evidence="8">
    <location>
        <begin position="431"/>
        <end position="448"/>
    </location>
</feature>
<feature type="transmembrane region" description="Helical" evidence="8">
    <location>
        <begin position="330"/>
        <end position="347"/>
    </location>
</feature>
<dbReference type="InterPro" id="IPR036259">
    <property type="entry name" value="MFS_trans_sf"/>
</dbReference>
<sequence length="497" mass="51616">MNEKTSTSTPAPTSRKDWFGLAILAVGLGMIVLDGTIVGVALPSIIQDLHLNLTDAQWVNSLYSVVFAALLLAVGRIADAGGRQRVFLVGIVIFAASSLLAALASGTGTLIAARAIQGIGGAMVLPSSLSTVNAIFRGKDRATAFGIWGAVMSGAAAIGPLLGGWLTTSYSWRWIFIVNIPISIFVVGFGLFFIRNTRGEVHNSFDIFGFATSAVGFGLTIFGLIEGNSLGWWDVKQPLKIGSFTWPWNISAAPIALAVGIVSIAVFLLWETRQTRLDRSALLNVSLFKFTSFSTGNIAAAMISIGEFVLVFVIPLFLVSVLHLDALESGWVLAAMAGGAFLAGGMARQLAVKFSAIKVVILGLLLEVAGVGLTVVLLENSPSAQAIAVTLAIYGFGLGLASAQLTSTVLGDVPNTLAGSASATQSTVRQLGNATGSALAGSILAHSIGVDFSHTTAQLFTDGTINALIASLVFLALGLAAAVFLSFRVKAKLSTKN</sequence>
<dbReference type="InterPro" id="IPR004638">
    <property type="entry name" value="EmrB-like"/>
</dbReference>
<keyword evidence="7 8" id="KW-0472">Membrane</keyword>
<accession>A0A4Q9V0L0</accession>
<feature type="transmembrane region" description="Helical" evidence="8">
    <location>
        <begin position="58"/>
        <end position="74"/>
    </location>
</feature>
<dbReference type="PANTHER" id="PTHR42718:SF9">
    <property type="entry name" value="MAJOR FACILITATOR SUPERFAMILY MULTIDRUG TRANSPORTER MFSC"/>
    <property type="match status" value="1"/>
</dbReference>
<dbReference type="EMBL" id="SJDT01000005">
    <property type="protein sequence ID" value="TBW21015.1"/>
    <property type="molecule type" value="Genomic_DNA"/>
</dbReference>
<dbReference type="RefSeq" id="WP_131281640.1">
    <property type="nucleotide sequence ID" value="NZ_JBHSLR010000002.1"/>
</dbReference>
<evidence type="ECO:0000256" key="5">
    <source>
        <dbReference type="ARBA" id="ARBA00022692"/>
    </source>
</evidence>
<keyword evidence="4" id="KW-1003">Cell membrane</keyword>
<evidence type="ECO:0000256" key="2">
    <source>
        <dbReference type="ARBA" id="ARBA00008537"/>
    </source>
</evidence>
<evidence type="ECO:0000256" key="6">
    <source>
        <dbReference type="ARBA" id="ARBA00022989"/>
    </source>
</evidence>
<dbReference type="Gene3D" id="1.20.1720.10">
    <property type="entry name" value="Multidrug resistance protein D"/>
    <property type="match status" value="1"/>
</dbReference>
<feature type="transmembrane region" description="Helical" evidence="8">
    <location>
        <begin position="144"/>
        <end position="166"/>
    </location>
</feature>
<feature type="transmembrane region" description="Helical" evidence="8">
    <location>
        <begin position="468"/>
        <end position="487"/>
    </location>
</feature>
<dbReference type="GO" id="GO:0022857">
    <property type="term" value="F:transmembrane transporter activity"/>
    <property type="evidence" value="ECO:0007669"/>
    <property type="project" value="InterPro"/>
</dbReference>
<keyword evidence="5 8" id="KW-0812">Transmembrane</keyword>
<keyword evidence="3" id="KW-0813">Transport</keyword>
<dbReference type="NCBIfam" id="TIGR00711">
    <property type="entry name" value="efflux_EmrB"/>
    <property type="match status" value="1"/>
</dbReference>